<sequence length="324" mass="37538">MDISKRKLPPPSVYWSDNEKDAYRRNRVVLTRFHMVMDDISIQESTMRKAFRYETHKFRQKNSKYVQTSSRPTGADTPIAIITGRPLTPKTIKTQKDVESDVCGRESNSGSESDSESSIITPRRQGIITRAKKPSVKFSVFNDVIETNNKYTIKKDDNVGACSARGNSTNIDDFRFRSLSAVPYKEIPELPNTHLTRYPSALPFLRNNMTGSERFSPRDLQITSVVESDTNDESNNKLVIFRPRFSDIFFDKSKAAYQLRQELRRRARLRKQGITTKVLTIRDALSLEREKYQKSHEKVVQYIQKLDKENAEELKLRWINEETG</sequence>
<reference evidence="2 3" key="1">
    <citation type="submission" date="2024-11" db="EMBL/GenBank/DDBJ databases">
        <title>Chromosome-level genome assembly of the freshwater bivalve Anodonta woodiana.</title>
        <authorList>
            <person name="Chen X."/>
        </authorList>
    </citation>
    <scope>NUCLEOTIDE SEQUENCE [LARGE SCALE GENOMIC DNA]</scope>
    <source>
        <strain evidence="2">MN2024</strain>
        <tissue evidence="2">Gills</tissue>
    </source>
</reference>
<evidence type="ECO:0000313" key="2">
    <source>
        <dbReference type="EMBL" id="KAL3882038.1"/>
    </source>
</evidence>
<comment type="caution">
    <text evidence="2">The sequence shown here is derived from an EMBL/GenBank/DDBJ whole genome shotgun (WGS) entry which is preliminary data.</text>
</comment>
<gene>
    <name evidence="2" type="ORF">ACJMK2_028418</name>
</gene>
<accession>A0ABD3XAL9</accession>
<dbReference type="EMBL" id="JBJQND010000003">
    <property type="protein sequence ID" value="KAL3882038.1"/>
    <property type="molecule type" value="Genomic_DNA"/>
</dbReference>
<dbReference type="Proteomes" id="UP001634394">
    <property type="component" value="Unassembled WGS sequence"/>
</dbReference>
<evidence type="ECO:0000256" key="1">
    <source>
        <dbReference type="SAM" id="MobiDB-lite"/>
    </source>
</evidence>
<feature type="compositionally biased region" description="Basic and acidic residues" evidence="1">
    <location>
        <begin position="94"/>
        <end position="104"/>
    </location>
</feature>
<protein>
    <submittedName>
        <fullName evidence="2">Uncharacterized protein</fullName>
    </submittedName>
</protein>
<organism evidence="2 3">
    <name type="scientific">Sinanodonta woodiana</name>
    <name type="common">Chinese pond mussel</name>
    <name type="synonym">Anodonta woodiana</name>
    <dbReference type="NCBI Taxonomy" id="1069815"/>
    <lineage>
        <taxon>Eukaryota</taxon>
        <taxon>Metazoa</taxon>
        <taxon>Spiralia</taxon>
        <taxon>Lophotrochozoa</taxon>
        <taxon>Mollusca</taxon>
        <taxon>Bivalvia</taxon>
        <taxon>Autobranchia</taxon>
        <taxon>Heteroconchia</taxon>
        <taxon>Palaeoheterodonta</taxon>
        <taxon>Unionida</taxon>
        <taxon>Unionoidea</taxon>
        <taxon>Unionidae</taxon>
        <taxon>Unioninae</taxon>
        <taxon>Sinanodonta</taxon>
    </lineage>
</organism>
<dbReference type="AlphaFoldDB" id="A0ABD3XAL9"/>
<feature type="compositionally biased region" description="Low complexity" evidence="1">
    <location>
        <begin position="106"/>
        <end position="118"/>
    </location>
</feature>
<proteinExistence type="predicted"/>
<name>A0ABD3XAL9_SINWO</name>
<evidence type="ECO:0000313" key="3">
    <source>
        <dbReference type="Proteomes" id="UP001634394"/>
    </source>
</evidence>
<feature type="region of interest" description="Disordered" evidence="1">
    <location>
        <begin position="91"/>
        <end position="121"/>
    </location>
</feature>
<keyword evidence="3" id="KW-1185">Reference proteome</keyword>